<gene>
    <name evidence="1" type="ORF">WDJ61_04185</name>
</gene>
<evidence type="ECO:0000313" key="1">
    <source>
        <dbReference type="EMBL" id="WXB93854.1"/>
    </source>
</evidence>
<organism evidence="1 2">
    <name type="scientific">Bacillus kandeliae</name>
    <dbReference type="NCBI Taxonomy" id="3129297"/>
    <lineage>
        <taxon>Bacteria</taxon>
        <taxon>Bacillati</taxon>
        <taxon>Bacillota</taxon>
        <taxon>Bacilli</taxon>
        <taxon>Bacillales</taxon>
        <taxon>Bacillaceae</taxon>
        <taxon>Bacillus</taxon>
    </lineage>
</organism>
<sequence>MYVGRDLTELSMMSVKDWKENELIHFHQSFQPIVPYLNVEGQTIHKDIVEEIMHRGKLNTPRTEIPFDLGGS</sequence>
<accession>A0ABZ2N8U7</accession>
<protein>
    <recommendedName>
        <fullName evidence="3">Cytosolic protein</fullName>
    </recommendedName>
</protein>
<proteinExistence type="predicted"/>
<evidence type="ECO:0008006" key="3">
    <source>
        <dbReference type="Google" id="ProtNLM"/>
    </source>
</evidence>
<reference evidence="1 2" key="1">
    <citation type="submission" date="2024-02" db="EMBL/GenBank/DDBJ databases">
        <title>Seven novel Bacillus-like species.</title>
        <authorList>
            <person name="Liu G."/>
        </authorList>
    </citation>
    <scope>NUCLEOTIDE SEQUENCE [LARGE SCALE GENOMIC DNA]</scope>
    <source>
        <strain evidence="1 2">FJAT-52991</strain>
    </source>
</reference>
<name>A0ABZ2N8U7_9BACI</name>
<dbReference type="EMBL" id="CP147404">
    <property type="protein sequence ID" value="WXB93854.1"/>
    <property type="molecule type" value="Genomic_DNA"/>
</dbReference>
<dbReference type="RefSeq" id="WP_338753377.1">
    <property type="nucleotide sequence ID" value="NZ_CP147404.1"/>
</dbReference>
<keyword evidence="2" id="KW-1185">Reference proteome</keyword>
<evidence type="ECO:0000313" key="2">
    <source>
        <dbReference type="Proteomes" id="UP001387364"/>
    </source>
</evidence>
<dbReference type="Proteomes" id="UP001387364">
    <property type="component" value="Chromosome"/>
</dbReference>